<evidence type="ECO:0000313" key="2">
    <source>
        <dbReference type="EMBL" id="EPE08268.1"/>
    </source>
</evidence>
<dbReference type="eggNOG" id="ENOG502RQ2D">
    <property type="taxonomic scope" value="Eukaryota"/>
</dbReference>
<dbReference type="OrthoDB" id="5199481at2759"/>
<dbReference type="Proteomes" id="UP000016923">
    <property type="component" value="Unassembled WGS sequence"/>
</dbReference>
<proteinExistence type="predicted"/>
<reference evidence="2 3" key="1">
    <citation type="journal article" date="2013" name="BMC Genomics">
        <title>The genome and transcriptome of the pine saprophyte Ophiostoma piceae, and a comparison with the bark beetle-associated pine pathogen Grosmannia clavigera.</title>
        <authorList>
            <person name="Haridas S."/>
            <person name="Wang Y."/>
            <person name="Lim L."/>
            <person name="Massoumi Alamouti S."/>
            <person name="Jackman S."/>
            <person name="Docking R."/>
            <person name="Robertson G."/>
            <person name="Birol I."/>
            <person name="Bohlmann J."/>
            <person name="Breuil C."/>
        </authorList>
    </citation>
    <scope>NUCLEOTIDE SEQUENCE [LARGE SCALE GENOMIC DNA]</scope>
    <source>
        <strain evidence="2 3">UAMH 11346</strain>
    </source>
</reference>
<feature type="chain" id="PRO_5004518796" evidence="1">
    <location>
        <begin position="24"/>
        <end position="246"/>
    </location>
</feature>
<evidence type="ECO:0000313" key="3">
    <source>
        <dbReference type="Proteomes" id="UP000016923"/>
    </source>
</evidence>
<organism evidence="2 3">
    <name type="scientific">Ophiostoma piceae (strain UAMH 11346)</name>
    <name type="common">Sap stain fungus</name>
    <dbReference type="NCBI Taxonomy" id="1262450"/>
    <lineage>
        <taxon>Eukaryota</taxon>
        <taxon>Fungi</taxon>
        <taxon>Dikarya</taxon>
        <taxon>Ascomycota</taxon>
        <taxon>Pezizomycotina</taxon>
        <taxon>Sordariomycetes</taxon>
        <taxon>Sordariomycetidae</taxon>
        <taxon>Ophiostomatales</taxon>
        <taxon>Ophiostomataceae</taxon>
        <taxon>Ophiostoma</taxon>
    </lineage>
</organism>
<accession>S3CP10</accession>
<dbReference type="AlphaFoldDB" id="S3CP10"/>
<keyword evidence="3" id="KW-1185">Reference proteome</keyword>
<sequence>MKGLTTISAVVAGMAFVASAVSAGPQEPRDKPIRTLQLTVVAPTASSVNGKFLSIQPNGEVGVYSPNGVIQGKAGHGLVPPLAPTPPEDPASAAAPTPAQFYVSSANSTSGSYEHLYELHTYPIGIVDHALALNGTSSLLFLRDVANPSSAQTNGPGGYKLDWQSFTLGDLGGDSYGDGGTADVDASDLAGRVPPPLLANGLSYAGSKGRWVLIQKGAHSYAAAWYDGTSIIAQNYVLIDIAYEEA</sequence>
<evidence type="ECO:0000256" key="1">
    <source>
        <dbReference type="SAM" id="SignalP"/>
    </source>
</evidence>
<dbReference type="EMBL" id="KE148149">
    <property type="protein sequence ID" value="EPE08268.1"/>
    <property type="molecule type" value="Genomic_DNA"/>
</dbReference>
<gene>
    <name evidence="2" type="ORF">F503_01051</name>
</gene>
<dbReference type="VEuPathDB" id="FungiDB:F503_01051"/>
<feature type="signal peptide" evidence="1">
    <location>
        <begin position="1"/>
        <end position="23"/>
    </location>
</feature>
<protein>
    <submittedName>
        <fullName evidence="2">Uncharacterized protein</fullName>
    </submittedName>
</protein>
<keyword evidence="1" id="KW-0732">Signal</keyword>
<name>S3CP10_OPHP1</name>
<dbReference type="HOGENOM" id="CLU_1129371_0_0_1"/>